<dbReference type="EMBL" id="JAACNO010001095">
    <property type="protein sequence ID" value="KAF4143064.1"/>
    <property type="molecule type" value="Genomic_DNA"/>
</dbReference>
<evidence type="ECO:0000313" key="3">
    <source>
        <dbReference type="EMBL" id="KAF4143064.1"/>
    </source>
</evidence>
<feature type="region of interest" description="Disordered" evidence="1">
    <location>
        <begin position="170"/>
        <end position="200"/>
    </location>
</feature>
<dbReference type="PANTHER" id="PTHR42883:SF2">
    <property type="entry name" value="THYMIDYLYLTRANSFERASE"/>
    <property type="match status" value="1"/>
</dbReference>
<gene>
    <name evidence="3" type="ORF">GN958_ATG07740</name>
</gene>
<dbReference type="AlphaFoldDB" id="A0A8S9UVB8"/>
<proteinExistence type="predicted"/>
<feature type="compositionally biased region" description="Basic and acidic residues" evidence="1">
    <location>
        <begin position="171"/>
        <end position="181"/>
    </location>
</feature>
<protein>
    <submittedName>
        <fullName evidence="3">Bacterial transferase hexapeptide (Six repeats)</fullName>
    </submittedName>
</protein>
<feature type="compositionally biased region" description="Low complexity" evidence="1">
    <location>
        <begin position="77"/>
        <end position="86"/>
    </location>
</feature>
<dbReference type="PROSITE" id="PS51257">
    <property type="entry name" value="PROKAR_LIPOPROTEIN"/>
    <property type="match status" value="1"/>
</dbReference>
<dbReference type="InterPro" id="IPR011004">
    <property type="entry name" value="Trimer_LpxA-like_sf"/>
</dbReference>
<dbReference type="PANTHER" id="PTHR42883">
    <property type="entry name" value="GLUCOSE-1-PHOSPHATE THYMIDYLTRANSFERASE"/>
    <property type="match status" value="1"/>
</dbReference>
<keyword evidence="2" id="KW-0472">Membrane</keyword>
<comment type="caution">
    <text evidence="3">The sequence shown here is derived from an EMBL/GenBank/DDBJ whole genome shotgun (WGS) entry which is preliminary data.</text>
</comment>
<dbReference type="Pfam" id="PF00132">
    <property type="entry name" value="Hexapep"/>
    <property type="match status" value="1"/>
</dbReference>
<organism evidence="3 4">
    <name type="scientific">Phytophthora infestans</name>
    <name type="common">Potato late blight agent</name>
    <name type="synonym">Botrytis infestans</name>
    <dbReference type="NCBI Taxonomy" id="4787"/>
    <lineage>
        <taxon>Eukaryota</taxon>
        <taxon>Sar</taxon>
        <taxon>Stramenopiles</taxon>
        <taxon>Oomycota</taxon>
        <taxon>Peronosporomycetes</taxon>
        <taxon>Peronosporales</taxon>
        <taxon>Peronosporaceae</taxon>
        <taxon>Phytophthora</taxon>
    </lineage>
</organism>
<feature type="region of interest" description="Disordered" evidence="1">
    <location>
        <begin position="251"/>
        <end position="271"/>
    </location>
</feature>
<dbReference type="GO" id="GO:0016740">
    <property type="term" value="F:transferase activity"/>
    <property type="evidence" value="ECO:0007669"/>
    <property type="project" value="UniProtKB-KW"/>
</dbReference>
<feature type="transmembrane region" description="Helical" evidence="2">
    <location>
        <begin position="20"/>
        <end position="45"/>
    </location>
</feature>
<name>A0A8S9UVB8_PHYIN</name>
<evidence type="ECO:0000256" key="2">
    <source>
        <dbReference type="SAM" id="Phobius"/>
    </source>
</evidence>
<feature type="compositionally biased region" description="Low complexity" evidence="1">
    <location>
        <begin position="52"/>
        <end position="62"/>
    </location>
</feature>
<keyword evidence="2" id="KW-1133">Transmembrane helix</keyword>
<dbReference type="Gene3D" id="2.160.10.10">
    <property type="entry name" value="Hexapeptide repeat proteins"/>
    <property type="match status" value="1"/>
</dbReference>
<evidence type="ECO:0000256" key="1">
    <source>
        <dbReference type="SAM" id="MobiDB-lite"/>
    </source>
</evidence>
<sequence>MLENTKIKKKDNVIWRRTAIVRAGGGSAALFYGCVSAALMIHVYLHSSESSSELTPTSQKSSTKSESEKVVENGQESSPGVAVSVSSSNKPLVDLRALKDAAVPLAFQLHAYFSADKLKEFDHARLFDGCSNVLAILDAIHPYLDKFFTDNAWVSVSTVENTQITTLRSTTRLDSDGRGLPEDESDSEDSDSPKVRGRSSSYPRIKSRWCMPEWIDPNETAEILIYPGVRTQTFAPQKVINLEERVGRFARRPSTENAGSTRRASYGWSRSSVSQEEEEEVEKRRLIVLPDAHVLGGTFDLSEGSIHIGKHVRIEPNVFIKGPAIIGARSTLRSGTYIRGDVIVGRSVVLRGEVKNSVILDDAELCHPGYCGDSVCGFKSHFGNQVTTANLSLFSGKNLTLDVDGITYDTGRKKMGVVLGDGSQLGCSSVTDPCTLIQQNTVVYPLTRLRKGIYGSSLLIKNKPMENGVLEIVSLRPTDRIDP</sequence>
<reference evidence="3" key="1">
    <citation type="submission" date="2020-03" db="EMBL/GenBank/DDBJ databases">
        <title>Hybrid Assembly of Korean Phytophthora infestans isolates.</title>
        <authorList>
            <person name="Prokchorchik M."/>
            <person name="Lee Y."/>
            <person name="Seo J."/>
            <person name="Cho J.-H."/>
            <person name="Park Y.-E."/>
            <person name="Jang D.-C."/>
            <person name="Im J.-S."/>
            <person name="Choi J.-G."/>
            <person name="Park H.-J."/>
            <person name="Lee G.-B."/>
            <person name="Lee Y.-G."/>
            <person name="Hong S.-Y."/>
            <person name="Cho K."/>
            <person name="Sohn K.H."/>
        </authorList>
    </citation>
    <scope>NUCLEOTIDE SEQUENCE</scope>
    <source>
        <strain evidence="3">KR_2_A2</strain>
    </source>
</reference>
<keyword evidence="2" id="KW-0812">Transmembrane</keyword>
<evidence type="ECO:0000313" key="4">
    <source>
        <dbReference type="Proteomes" id="UP000704712"/>
    </source>
</evidence>
<dbReference type="InterPro" id="IPR001451">
    <property type="entry name" value="Hexapep"/>
</dbReference>
<accession>A0A8S9UVB8</accession>
<keyword evidence="3" id="KW-0808">Transferase</keyword>
<dbReference type="Proteomes" id="UP000704712">
    <property type="component" value="Unassembled WGS sequence"/>
</dbReference>
<dbReference type="SUPFAM" id="SSF51161">
    <property type="entry name" value="Trimeric LpxA-like enzymes"/>
    <property type="match status" value="1"/>
</dbReference>
<feature type="region of interest" description="Disordered" evidence="1">
    <location>
        <begin position="52"/>
        <end position="86"/>
    </location>
</feature>